<organism evidence="1">
    <name type="scientific">marine sediment metagenome</name>
    <dbReference type="NCBI Taxonomy" id="412755"/>
    <lineage>
        <taxon>unclassified sequences</taxon>
        <taxon>metagenomes</taxon>
        <taxon>ecological metagenomes</taxon>
    </lineage>
</organism>
<name>A0A0F9TYW1_9ZZZZ</name>
<dbReference type="EMBL" id="LAZR01000150">
    <property type="protein sequence ID" value="KKN86185.1"/>
    <property type="molecule type" value="Genomic_DNA"/>
</dbReference>
<accession>A0A0F9TYW1</accession>
<dbReference type="AlphaFoldDB" id="A0A0F9TYW1"/>
<protein>
    <submittedName>
        <fullName evidence="1">Uncharacterized protein</fullName>
    </submittedName>
</protein>
<proteinExistence type="predicted"/>
<evidence type="ECO:0000313" key="1">
    <source>
        <dbReference type="EMBL" id="KKN86185.1"/>
    </source>
</evidence>
<comment type="caution">
    <text evidence="1">The sequence shown here is derived from an EMBL/GenBank/DDBJ whole genome shotgun (WGS) entry which is preliminary data.</text>
</comment>
<reference evidence="1" key="1">
    <citation type="journal article" date="2015" name="Nature">
        <title>Complex archaea that bridge the gap between prokaryotes and eukaryotes.</title>
        <authorList>
            <person name="Spang A."/>
            <person name="Saw J.H."/>
            <person name="Jorgensen S.L."/>
            <person name="Zaremba-Niedzwiedzka K."/>
            <person name="Martijn J."/>
            <person name="Lind A.E."/>
            <person name="van Eijk R."/>
            <person name="Schleper C."/>
            <person name="Guy L."/>
            <person name="Ettema T.J."/>
        </authorList>
    </citation>
    <scope>NUCLEOTIDE SEQUENCE</scope>
</reference>
<gene>
    <name evidence="1" type="ORF">LCGC14_0270540</name>
</gene>
<sequence length="54" mass="5963">MVIGMPARPHGMMELVIERLTIFDEGEGRVLVGLDIVADHMLPVILQCSLIGLY</sequence>